<evidence type="ECO:0000313" key="3">
    <source>
        <dbReference type="Proteomes" id="UP001161757"/>
    </source>
</evidence>
<name>A0AAN6EL28_EXODE</name>
<dbReference type="SUPFAM" id="SSF55729">
    <property type="entry name" value="Acyl-CoA N-acyltransferases (Nat)"/>
    <property type="match status" value="1"/>
</dbReference>
<dbReference type="Gene3D" id="3.40.630.30">
    <property type="match status" value="1"/>
</dbReference>
<dbReference type="AlphaFoldDB" id="A0AAN6EL28"/>
<dbReference type="Pfam" id="PF00583">
    <property type="entry name" value="Acetyltransf_1"/>
    <property type="match status" value="1"/>
</dbReference>
<protein>
    <recommendedName>
        <fullName evidence="1">N-acetyltransferase domain-containing protein</fullName>
    </recommendedName>
</protein>
<dbReference type="InterPro" id="IPR000182">
    <property type="entry name" value="GNAT_dom"/>
</dbReference>
<sequence>MAEFSIVTLPTPAPDHNTLLEYSSRLKELRLKSLKQDPDSFISNYASECDKPQEFWLDRLSESGVTHLVVVRRDPNATKLGNDSSLLDGQWVGFAVLTTPDGDPSEDIAHDPPEYNLMALYIDSDFRGQGLGKRLVQASIDTIRSHRAANGRASAACLITVRHGNDQALALYQKMGFSIIEPNDQIEKDGRIYPSTVLRLYV</sequence>
<reference evidence="2" key="1">
    <citation type="submission" date="2023-01" db="EMBL/GenBank/DDBJ databases">
        <title>Exophiala dermititidis isolated from Cystic Fibrosis Patient.</title>
        <authorList>
            <person name="Kurbessoian T."/>
            <person name="Crocker A."/>
            <person name="Murante D."/>
            <person name="Hogan D.A."/>
            <person name="Stajich J.E."/>
        </authorList>
    </citation>
    <scope>NUCLEOTIDE SEQUENCE</scope>
    <source>
        <strain evidence="2">Ex8</strain>
    </source>
</reference>
<dbReference type="PANTHER" id="PTHR43617">
    <property type="entry name" value="L-AMINO ACID N-ACETYLTRANSFERASE"/>
    <property type="match status" value="1"/>
</dbReference>
<accession>A0AAN6EL28</accession>
<proteinExistence type="predicted"/>
<comment type="caution">
    <text evidence="2">The sequence shown here is derived from an EMBL/GenBank/DDBJ whole genome shotgun (WGS) entry which is preliminary data.</text>
</comment>
<dbReference type="Proteomes" id="UP001161757">
    <property type="component" value="Unassembled WGS sequence"/>
</dbReference>
<feature type="domain" description="N-acetyltransferase" evidence="1">
    <location>
        <begin position="29"/>
        <end position="202"/>
    </location>
</feature>
<dbReference type="CDD" id="cd04301">
    <property type="entry name" value="NAT_SF"/>
    <property type="match status" value="1"/>
</dbReference>
<dbReference type="PROSITE" id="PS51186">
    <property type="entry name" value="GNAT"/>
    <property type="match status" value="1"/>
</dbReference>
<evidence type="ECO:0000259" key="1">
    <source>
        <dbReference type="PROSITE" id="PS51186"/>
    </source>
</evidence>
<dbReference type="InterPro" id="IPR050276">
    <property type="entry name" value="MshD_Acetyltransferase"/>
</dbReference>
<gene>
    <name evidence="2" type="ORF">HRR80_008720</name>
</gene>
<dbReference type="EMBL" id="JAJGCB010000027">
    <property type="protein sequence ID" value="KAJ8987158.1"/>
    <property type="molecule type" value="Genomic_DNA"/>
</dbReference>
<evidence type="ECO:0000313" key="2">
    <source>
        <dbReference type="EMBL" id="KAJ8987158.1"/>
    </source>
</evidence>
<dbReference type="GO" id="GO:0016747">
    <property type="term" value="F:acyltransferase activity, transferring groups other than amino-acyl groups"/>
    <property type="evidence" value="ECO:0007669"/>
    <property type="project" value="InterPro"/>
</dbReference>
<dbReference type="InterPro" id="IPR016181">
    <property type="entry name" value="Acyl_CoA_acyltransferase"/>
</dbReference>
<organism evidence="2 3">
    <name type="scientific">Exophiala dermatitidis</name>
    <name type="common">Black yeast-like fungus</name>
    <name type="synonym">Wangiella dermatitidis</name>
    <dbReference type="NCBI Taxonomy" id="5970"/>
    <lineage>
        <taxon>Eukaryota</taxon>
        <taxon>Fungi</taxon>
        <taxon>Dikarya</taxon>
        <taxon>Ascomycota</taxon>
        <taxon>Pezizomycotina</taxon>
        <taxon>Eurotiomycetes</taxon>
        <taxon>Chaetothyriomycetidae</taxon>
        <taxon>Chaetothyriales</taxon>
        <taxon>Herpotrichiellaceae</taxon>
        <taxon>Exophiala</taxon>
    </lineage>
</organism>